<feature type="compositionally biased region" description="Basic residues" evidence="1">
    <location>
        <begin position="117"/>
        <end position="133"/>
    </location>
</feature>
<dbReference type="PANTHER" id="PTHR47814:SF1">
    <property type="entry name" value="PEPTIDYL-TRNA HYDROLASE ARFB"/>
    <property type="match status" value="1"/>
</dbReference>
<keyword evidence="3" id="KW-0378">Hydrolase</keyword>
<evidence type="ECO:0000313" key="4">
    <source>
        <dbReference type="Proteomes" id="UP001597112"/>
    </source>
</evidence>
<dbReference type="PANTHER" id="PTHR47814">
    <property type="entry name" value="PEPTIDYL-TRNA HYDROLASE ARFB"/>
    <property type="match status" value="1"/>
</dbReference>
<name>A0ABW3KAK7_9BACT</name>
<reference evidence="4" key="1">
    <citation type="journal article" date="2019" name="Int. J. Syst. Evol. Microbiol.">
        <title>The Global Catalogue of Microorganisms (GCM) 10K type strain sequencing project: providing services to taxonomists for standard genome sequencing and annotation.</title>
        <authorList>
            <consortium name="The Broad Institute Genomics Platform"/>
            <consortium name="The Broad Institute Genome Sequencing Center for Infectious Disease"/>
            <person name="Wu L."/>
            <person name="Ma J."/>
        </authorList>
    </citation>
    <scope>NUCLEOTIDE SEQUENCE [LARGE SCALE GENOMIC DNA]</scope>
    <source>
        <strain evidence="4">CCUG 58938</strain>
    </source>
</reference>
<protein>
    <submittedName>
        <fullName evidence="3">Alternative ribosome rescue aminoacyl-tRNA hydrolase ArfB</fullName>
        <ecNumber evidence="3">3.1.1.29</ecNumber>
    </submittedName>
</protein>
<accession>A0ABW3KAK7</accession>
<evidence type="ECO:0000259" key="2">
    <source>
        <dbReference type="PROSITE" id="PS00745"/>
    </source>
</evidence>
<feature type="domain" description="Prokaryotic-type class I peptide chain release factors" evidence="2">
    <location>
        <begin position="16"/>
        <end position="32"/>
    </location>
</feature>
<dbReference type="Proteomes" id="UP001597112">
    <property type="component" value="Unassembled WGS sequence"/>
</dbReference>
<comment type="caution">
    <text evidence="3">The sequence shown here is derived from an EMBL/GenBank/DDBJ whole genome shotgun (WGS) entry which is preliminary data.</text>
</comment>
<organism evidence="3 4">
    <name type="scientific">Ohtaekwangia kribbensis</name>
    <dbReference type="NCBI Taxonomy" id="688913"/>
    <lineage>
        <taxon>Bacteria</taxon>
        <taxon>Pseudomonadati</taxon>
        <taxon>Bacteroidota</taxon>
        <taxon>Cytophagia</taxon>
        <taxon>Cytophagales</taxon>
        <taxon>Fulvivirgaceae</taxon>
        <taxon>Ohtaekwangia</taxon>
    </lineage>
</organism>
<evidence type="ECO:0000256" key="1">
    <source>
        <dbReference type="SAM" id="MobiDB-lite"/>
    </source>
</evidence>
<keyword evidence="4" id="KW-1185">Reference proteome</keyword>
<dbReference type="EMBL" id="JBHTKA010000015">
    <property type="protein sequence ID" value="MFD1003184.1"/>
    <property type="molecule type" value="Genomic_DNA"/>
</dbReference>
<dbReference type="Pfam" id="PF00472">
    <property type="entry name" value="RF-1"/>
    <property type="match status" value="1"/>
</dbReference>
<proteinExistence type="predicted"/>
<dbReference type="GO" id="GO:0004045">
    <property type="term" value="F:peptidyl-tRNA hydrolase activity"/>
    <property type="evidence" value="ECO:0007669"/>
    <property type="project" value="UniProtKB-EC"/>
</dbReference>
<evidence type="ECO:0000313" key="3">
    <source>
        <dbReference type="EMBL" id="MFD1003184.1"/>
    </source>
</evidence>
<feature type="region of interest" description="Disordered" evidence="1">
    <location>
        <begin position="98"/>
        <end position="133"/>
    </location>
</feature>
<dbReference type="Gene3D" id="3.30.160.20">
    <property type="match status" value="1"/>
</dbReference>
<dbReference type="RefSeq" id="WP_377585499.1">
    <property type="nucleotide sequence ID" value="NZ_JBHTKA010000015.1"/>
</dbReference>
<dbReference type="NCBIfam" id="NF006718">
    <property type="entry name" value="PRK09256.1"/>
    <property type="match status" value="1"/>
</dbReference>
<dbReference type="EC" id="3.1.1.29" evidence="3"/>
<gene>
    <name evidence="3" type="primary">arfB</name>
    <name evidence="3" type="ORF">ACFQ21_27915</name>
</gene>
<sequence length="133" mass="14896">MDIAALKQELVFSTSRSSGPGGQNVNKVNTKVTLKFDVAGSAVLTEEEKQIITAKLATRITTEGILVLVSQDKRSQLDNKEAVREKFTKLIAKAFEKKKARKATKPSKASVKERIETKKRHAEKKKWRRGTDE</sequence>
<dbReference type="SUPFAM" id="SSF110916">
    <property type="entry name" value="Peptidyl-tRNA hydrolase domain-like"/>
    <property type="match status" value="1"/>
</dbReference>
<dbReference type="InterPro" id="IPR000352">
    <property type="entry name" value="Pep_chain_release_fac_I"/>
</dbReference>
<dbReference type="PROSITE" id="PS00745">
    <property type="entry name" value="RF_PROK_I"/>
    <property type="match status" value="1"/>
</dbReference>